<evidence type="ECO:0000256" key="9">
    <source>
        <dbReference type="PROSITE-ProRule" id="PRU10141"/>
    </source>
</evidence>
<dbReference type="PANTHER" id="PTHR24363:SF0">
    <property type="entry name" value="SERINE_THREONINE KINASE LIKE DOMAIN CONTAINING 1"/>
    <property type="match status" value="1"/>
</dbReference>
<evidence type="ECO:0000256" key="8">
    <source>
        <dbReference type="ARBA" id="ARBA00048679"/>
    </source>
</evidence>
<dbReference type="PANTHER" id="PTHR24363">
    <property type="entry name" value="SERINE/THREONINE PROTEIN KINASE"/>
    <property type="match status" value="1"/>
</dbReference>
<feature type="transmembrane region" description="Helical" evidence="10">
    <location>
        <begin position="347"/>
        <end position="367"/>
    </location>
</feature>
<feature type="transmembrane region" description="Helical" evidence="10">
    <location>
        <begin position="316"/>
        <end position="335"/>
    </location>
</feature>
<keyword evidence="2" id="KW-0723">Serine/threonine-protein kinase</keyword>
<dbReference type="SUPFAM" id="SSF56112">
    <property type="entry name" value="Protein kinase-like (PK-like)"/>
    <property type="match status" value="1"/>
</dbReference>
<evidence type="ECO:0000256" key="6">
    <source>
        <dbReference type="ARBA" id="ARBA00022840"/>
    </source>
</evidence>
<reference evidence="13" key="1">
    <citation type="submission" date="2020-10" db="EMBL/GenBank/DDBJ databases">
        <title>Genome-based taxonomic classification of the species Anabaenopsis elenkinii.</title>
        <authorList>
            <person name="Delbaje E."/>
            <person name="Andreote A.P.D."/>
            <person name="Pellegrinetti T.A."/>
            <person name="Cruz R.B."/>
            <person name="Branco L.H.Z."/>
            <person name="Fiore M.F."/>
        </authorList>
    </citation>
    <scope>NUCLEOTIDE SEQUENCE [LARGE SCALE GENOMIC DNA]</scope>
    <source>
        <strain evidence="13">CCIBt3563</strain>
    </source>
</reference>
<dbReference type="CDD" id="cd14014">
    <property type="entry name" value="STKc_PknB_like"/>
    <property type="match status" value="1"/>
</dbReference>
<accession>A0A7S6RH31</accession>
<dbReference type="GO" id="GO:0005524">
    <property type="term" value="F:ATP binding"/>
    <property type="evidence" value="ECO:0007669"/>
    <property type="project" value="UniProtKB-UniRule"/>
</dbReference>
<comment type="catalytic activity">
    <reaction evidence="8">
        <text>L-seryl-[protein] + ATP = O-phospho-L-seryl-[protein] + ADP + H(+)</text>
        <dbReference type="Rhea" id="RHEA:17989"/>
        <dbReference type="Rhea" id="RHEA-COMP:9863"/>
        <dbReference type="Rhea" id="RHEA-COMP:11604"/>
        <dbReference type="ChEBI" id="CHEBI:15378"/>
        <dbReference type="ChEBI" id="CHEBI:29999"/>
        <dbReference type="ChEBI" id="CHEBI:30616"/>
        <dbReference type="ChEBI" id="CHEBI:83421"/>
        <dbReference type="ChEBI" id="CHEBI:456216"/>
        <dbReference type="EC" id="2.7.11.1"/>
    </reaction>
</comment>
<gene>
    <name evidence="12" type="ORF">IM676_13625</name>
</gene>
<evidence type="ECO:0000256" key="10">
    <source>
        <dbReference type="SAM" id="Phobius"/>
    </source>
</evidence>
<dbReference type="SMART" id="SM00220">
    <property type="entry name" value="S_TKc"/>
    <property type="match status" value="1"/>
</dbReference>
<comment type="catalytic activity">
    <reaction evidence="7">
        <text>L-threonyl-[protein] + ATP = O-phospho-L-threonyl-[protein] + ADP + H(+)</text>
        <dbReference type="Rhea" id="RHEA:46608"/>
        <dbReference type="Rhea" id="RHEA-COMP:11060"/>
        <dbReference type="Rhea" id="RHEA-COMP:11605"/>
        <dbReference type="ChEBI" id="CHEBI:15378"/>
        <dbReference type="ChEBI" id="CHEBI:30013"/>
        <dbReference type="ChEBI" id="CHEBI:30616"/>
        <dbReference type="ChEBI" id="CHEBI:61977"/>
        <dbReference type="ChEBI" id="CHEBI:456216"/>
        <dbReference type="EC" id="2.7.11.1"/>
    </reaction>
</comment>
<dbReference type="PROSITE" id="PS50011">
    <property type="entry name" value="PROTEIN_KINASE_DOM"/>
    <property type="match status" value="1"/>
</dbReference>
<proteinExistence type="predicted"/>
<evidence type="ECO:0000256" key="7">
    <source>
        <dbReference type="ARBA" id="ARBA00047899"/>
    </source>
</evidence>
<keyword evidence="5" id="KW-0418">Kinase</keyword>
<keyword evidence="3" id="KW-0808">Transferase</keyword>
<evidence type="ECO:0000259" key="11">
    <source>
        <dbReference type="PROSITE" id="PS50011"/>
    </source>
</evidence>
<dbReference type="EC" id="2.7.11.1" evidence="1"/>
<dbReference type="InterPro" id="IPR007890">
    <property type="entry name" value="CHASE2"/>
</dbReference>
<evidence type="ECO:0000256" key="2">
    <source>
        <dbReference type="ARBA" id="ARBA00022527"/>
    </source>
</evidence>
<keyword evidence="10" id="KW-1133">Transmembrane helix</keyword>
<dbReference type="Proteomes" id="UP000593846">
    <property type="component" value="Chromosome"/>
</dbReference>
<evidence type="ECO:0000256" key="5">
    <source>
        <dbReference type="ARBA" id="ARBA00022777"/>
    </source>
</evidence>
<dbReference type="GO" id="GO:0004674">
    <property type="term" value="F:protein serine/threonine kinase activity"/>
    <property type="evidence" value="ECO:0007669"/>
    <property type="project" value="UniProtKB-KW"/>
</dbReference>
<evidence type="ECO:0000313" key="13">
    <source>
        <dbReference type="Proteomes" id="UP000593846"/>
    </source>
</evidence>
<dbReference type="AlphaFoldDB" id="A0A7S6RH31"/>
<dbReference type="SMART" id="SM01080">
    <property type="entry name" value="CHASE2"/>
    <property type="match status" value="1"/>
</dbReference>
<organism evidence="12 13">
    <name type="scientific">Anabaenopsis elenkinii CCIBt3563</name>
    <dbReference type="NCBI Taxonomy" id="2779889"/>
    <lineage>
        <taxon>Bacteria</taxon>
        <taxon>Bacillati</taxon>
        <taxon>Cyanobacteriota</taxon>
        <taxon>Cyanophyceae</taxon>
        <taxon>Nostocales</taxon>
        <taxon>Nodulariaceae</taxon>
        <taxon>Anabaenopsis</taxon>
    </lineage>
</organism>
<dbReference type="InterPro" id="IPR000719">
    <property type="entry name" value="Prot_kinase_dom"/>
</dbReference>
<dbReference type="Pfam" id="PF00069">
    <property type="entry name" value="Pkinase"/>
    <property type="match status" value="1"/>
</dbReference>
<name>A0A7S6RH31_9CYAN</name>
<feature type="transmembrane region" description="Helical" evidence="10">
    <location>
        <begin position="12"/>
        <end position="30"/>
    </location>
</feature>
<evidence type="ECO:0000256" key="4">
    <source>
        <dbReference type="ARBA" id="ARBA00022741"/>
    </source>
</evidence>
<evidence type="ECO:0000256" key="3">
    <source>
        <dbReference type="ARBA" id="ARBA00022679"/>
    </source>
</evidence>
<evidence type="ECO:0000256" key="1">
    <source>
        <dbReference type="ARBA" id="ARBA00012513"/>
    </source>
</evidence>
<dbReference type="KEGG" id="aee:IM676_13625"/>
<dbReference type="PROSITE" id="PS00107">
    <property type="entry name" value="PROTEIN_KINASE_ATP"/>
    <property type="match status" value="1"/>
</dbReference>
<dbReference type="Gene3D" id="1.10.510.10">
    <property type="entry name" value="Transferase(Phosphotransferase) domain 1"/>
    <property type="match status" value="1"/>
</dbReference>
<evidence type="ECO:0000313" key="12">
    <source>
        <dbReference type="EMBL" id="QOV24714.1"/>
    </source>
</evidence>
<keyword evidence="10" id="KW-0812">Transmembrane</keyword>
<keyword evidence="6 9" id="KW-0067">ATP-binding</keyword>
<feature type="binding site" evidence="9">
    <location>
        <position position="480"/>
    </location>
    <ligand>
        <name>ATP</name>
        <dbReference type="ChEBI" id="CHEBI:30616"/>
    </ligand>
</feature>
<keyword evidence="4 9" id="KW-0547">Nucleotide-binding</keyword>
<keyword evidence="13" id="KW-1185">Reference proteome</keyword>
<dbReference type="InterPro" id="IPR011009">
    <property type="entry name" value="Kinase-like_dom_sf"/>
</dbReference>
<feature type="domain" description="Protein kinase" evidence="11">
    <location>
        <begin position="449"/>
        <end position="723"/>
    </location>
</feature>
<feature type="transmembrane region" description="Helical" evidence="10">
    <location>
        <begin position="373"/>
        <end position="393"/>
    </location>
</feature>
<dbReference type="Gene3D" id="3.30.200.20">
    <property type="entry name" value="Phosphorylase Kinase, domain 1"/>
    <property type="match status" value="1"/>
</dbReference>
<keyword evidence="10" id="KW-0472">Membrane</keyword>
<dbReference type="Pfam" id="PF05226">
    <property type="entry name" value="CHASE2"/>
    <property type="match status" value="1"/>
</dbReference>
<dbReference type="InterPro" id="IPR017441">
    <property type="entry name" value="Protein_kinase_ATP_BS"/>
</dbReference>
<dbReference type="EMBL" id="CP063311">
    <property type="protein sequence ID" value="QOV24714.1"/>
    <property type="molecule type" value="Genomic_DNA"/>
</dbReference>
<protein>
    <recommendedName>
        <fullName evidence="1">non-specific serine/threonine protein kinase</fullName>
        <ecNumber evidence="1">2.7.11.1</ecNumber>
    </recommendedName>
</protein>
<sequence length="723" mass="81384">MNQIIEKILKQPVIIGSAIATLLVVGMQKIPVLQTMELRVYDQMMQMRAHAGPDPRLLIVAITEQDLQKWGWPLSGEVLDRLLGKLEAYQPTAIGLDILRDVPVQPGHEQLLQRLQQSEAIISICKHTNVRDPGNAAPAGVKAVRVGFSDLVEDTDGFIRRNLIAVNVQESDICQSIYSFGWRLALKYLALQGIPLQSNVNQELQLGDVIFTPLKSNSGGYENADTRGYQILLNYPAGGKIAEKVTVTQVLAGEITPDLVKDRIILIGSTAPSLKDIFNTPFNTGKADNSGRMAGVEIHGQIISQILRAVLNNHPLFWFLPGWVEVLWIGSWSLLGGYLASRLSHPFNLGLWSATFLLVLFVGNFVIFTRGGWFPVVAPALGLVVANVSVLAYSAHDSQQDKKQIIQLLQRQKELITELQKQQVTLTTTPETDYLFKPLSTQRLLGNRYQITDNLGRGGFSTTYLARDVQRPGNPLCVVKQMHPVRQDPEYLELVKRLFHTEADILEIMGKHPQIPQLLAFLSENNNFYLVQEYILGHTLKHELNSGICYLRSEVIKILKEVLEILVFVHSYQVIHQDIKPSNLMRRTTDAHIVLIDFGGVKQLQPQNHQQDSIIFASRGYAPPEQMIGAPRLNSDIYALGILAIQALTGVNPQEHQFLRDVKTDFITIPTLSPTGEQIWQYWWELADTTEDLTRILNKMVHHNYRQRYESAIELLEDINNIL</sequence>